<accession>A0A7S3IRH5</accession>
<proteinExistence type="predicted"/>
<dbReference type="AlphaFoldDB" id="A0A7S3IRH5"/>
<dbReference type="EMBL" id="HBIH01025519">
    <property type="protein sequence ID" value="CAE0329599.1"/>
    <property type="molecule type" value="Transcribed_RNA"/>
</dbReference>
<protein>
    <submittedName>
        <fullName evidence="1">Uncharacterized protein</fullName>
    </submittedName>
</protein>
<sequence>MFHLIYSLMFSDNKDARIWENVVESTLFQDDVLPMTYYKPFKYSWFYLKENVPGLNLEEYIDRFYYSERYFNASQFDQVLVSHPEYHRMKCFLNQKVMVFPVVFQTFNNLMNMNFIFNDEKLIIQYHPEFKCRRSNGMPSAMQKLPSKLMRYEGWEVLDLAEKEFNNWNRDDKINNVKGWLLEARAKQAEKGVCPKEINAKPL</sequence>
<name>A0A7S3IRH5_9SPIT</name>
<gene>
    <name evidence="1" type="ORF">SINC0208_LOCUS10229</name>
</gene>
<organism evidence="1">
    <name type="scientific">Strombidium inclinatum</name>
    <dbReference type="NCBI Taxonomy" id="197538"/>
    <lineage>
        <taxon>Eukaryota</taxon>
        <taxon>Sar</taxon>
        <taxon>Alveolata</taxon>
        <taxon>Ciliophora</taxon>
        <taxon>Intramacronucleata</taxon>
        <taxon>Spirotrichea</taxon>
        <taxon>Oligotrichia</taxon>
        <taxon>Strombidiidae</taxon>
        <taxon>Strombidium</taxon>
    </lineage>
</organism>
<evidence type="ECO:0000313" key="1">
    <source>
        <dbReference type="EMBL" id="CAE0329599.1"/>
    </source>
</evidence>
<reference evidence="1" key="1">
    <citation type="submission" date="2021-01" db="EMBL/GenBank/DDBJ databases">
        <authorList>
            <person name="Corre E."/>
            <person name="Pelletier E."/>
            <person name="Niang G."/>
            <person name="Scheremetjew M."/>
            <person name="Finn R."/>
            <person name="Kale V."/>
            <person name="Holt S."/>
            <person name="Cochrane G."/>
            <person name="Meng A."/>
            <person name="Brown T."/>
            <person name="Cohen L."/>
        </authorList>
    </citation>
    <scope>NUCLEOTIDE SEQUENCE</scope>
    <source>
        <strain evidence="1">S3</strain>
    </source>
</reference>